<dbReference type="PANTHER" id="PTHR31084:SF0">
    <property type="entry name" value="ALPHA-L-FUCOSIDASE 2"/>
    <property type="match status" value="1"/>
</dbReference>
<protein>
    <submittedName>
        <fullName evidence="4">Glycoside hydrolase family 95 protein</fullName>
    </submittedName>
</protein>
<dbReference type="Gene3D" id="1.50.10.10">
    <property type="match status" value="1"/>
</dbReference>
<keyword evidence="4" id="KW-0378">Hydrolase</keyword>
<dbReference type="InterPro" id="IPR027414">
    <property type="entry name" value="GH95_N_dom"/>
</dbReference>
<dbReference type="Pfam" id="PF14498">
    <property type="entry name" value="Glyco_hyd_65N_2"/>
    <property type="match status" value="1"/>
</dbReference>
<accession>A0A926JVZ8</accession>
<proteinExistence type="predicted"/>
<organism evidence="4 5">
    <name type="scientific">Sinomicrobium weinanense</name>
    <dbReference type="NCBI Taxonomy" id="2842200"/>
    <lineage>
        <taxon>Bacteria</taxon>
        <taxon>Pseudomonadati</taxon>
        <taxon>Bacteroidota</taxon>
        <taxon>Flavobacteriia</taxon>
        <taxon>Flavobacteriales</taxon>
        <taxon>Flavobacteriaceae</taxon>
        <taxon>Sinomicrobium</taxon>
    </lineage>
</organism>
<dbReference type="GO" id="GO:0004560">
    <property type="term" value="F:alpha-L-fucosidase activity"/>
    <property type="evidence" value="ECO:0007669"/>
    <property type="project" value="InterPro"/>
</dbReference>
<dbReference type="Gene3D" id="2.70.98.50">
    <property type="entry name" value="putative glycoside hydrolase family protein from bacillus halodurans"/>
    <property type="match status" value="1"/>
</dbReference>
<dbReference type="AlphaFoldDB" id="A0A926JVZ8"/>
<dbReference type="GO" id="GO:0005975">
    <property type="term" value="P:carbohydrate metabolic process"/>
    <property type="evidence" value="ECO:0007669"/>
    <property type="project" value="InterPro"/>
</dbReference>
<dbReference type="InterPro" id="IPR008928">
    <property type="entry name" value="6-hairpin_glycosidase_sf"/>
</dbReference>
<evidence type="ECO:0000259" key="2">
    <source>
        <dbReference type="Pfam" id="PF21307"/>
    </source>
</evidence>
<dbReference type="InterPro" id="IPR013780">
    <property type="entry name" value="Glyco_hydro_b"/>
</dbReference>
<evidence type="ECO:0000313" key="5">
    <source>
        <dbReference type="Proteomes" id="UP000653730"/>
    </source>
</evidence>
<comment type="caution">
    <text evidence="4">The sequence shown here is derived from an EMBL/GenBank/DDBJ whole genome shotgun (WGS) entry which is preliminary data.</text>
</comment>
<gene>
    <name evidence="4" type="ORF">IBL28_19670</name>
</gene>
<dbReference type="InterPro" id="IPR049053">
    <property type="entry name" value="AFCA-like_C"/>
</dbReference>
<evidence type="ECO:0000259" key="1">
    <source>
        <dbReference type="Pfam" id="PF14498"/>
    </source>
</evidence>
<feature type="domain" description="Alpha fucosidase A-like C-terminal" evidence="2">
    <location>
        <begin position="732"/>
        <end position="800"/>
    </location>
</feature>
<dbReference type="EMBL" id="JACVDC010000095">
    <property type="protein sequence ID" value="MBC9798198.1"/>
    <property type="molecule type" value="Genomic_DNA"/>
</dbReference>
<reference evidence="4 5" key="1">
    <citation type="submission" date="2020-09" db="EMBL/GenBank/DDBJ databases">
        <title>Sinomicrobium weinanense sp. nov., a halophilic bacteria isolated from saline-alkali soil.</title>
        <authorList>
            <person name="Wu P."/>
            <person name="Ren H."/>
            <person name="Mei Y."/>
            <person name="Liang Y."/>
            <person name="Chen Z."/>
        </authorList>
    </citation>
    <scope>NUCLEOTIDE SEQUENCE [LARGE SCALE GENOMIC DNA]</scope>
    <source>
        <strain evidence="4 5">FJxs</strain>
    </source>
</reference>
<feature type="domain" description="Glycosyl hydrolase family 95 N-terminal" evidence="1">
    <location>
        <begin position="33"/>
        <end position="278"/>
    </location>
</feature>
<dbReference type="SUPFAM" id="SSF48208">
    <property type="entry name" value="Six-hairpin glycosidases"/>
    <property type="match status" value="1"/>
</dbReference>
<evidence type="ECO:0000313" key="4">
    <source>
        <dbReference type="EMBL" id="MBC9798198.1"/>
    </source>
</evidence>
<name>A0A926JVZ8_9FLAO</name>
<dbReference type="Gene3D" id="2.60.40.1180">
    <property type="entry name" value="Golgi alpha-mannosidase II"/>
    <property type="match status" value="1"/>
</dbReference>
<evidence type="ECO:0000259" key="3">
    <source>
        <dbReference type="Pfam" id="PF22124"/>
    </source>
</evidence>
<dbReference type="InterPro" id="IPR016518">
    <property type="entry name" value="Alpha-L-fucosidase"/>
</dbReference>
<dbReference type="FunFam" id="1.50.10.10:FF:000028">
    <property type="entry name" value="Alpha-L-fucosidase 2"/>
    <property type="match status" value="1"/>
</dbReference>
<dbReference type="InterPro" id="IPR054363">
    <property type="entry name" value="GH95_cat"/>
</dbReference>
<keyword evidence="5" id="KW-1185">Reference proteome</keyword>
<dbReference type="PIRSF" id="PIRSF007663">
    <property type="entry name" value="UCP007663"/>
    <property type="match status" value="1"/>
</dbReference>
<dbReference type="PANTHER" id="PTHR31084">
    <property type="entry name" value="ALPHA-L-FUCOSIDASE 2"/>
    <property type="match status" value="1"/>
</dbReference>
<dbReference type="Pfam" id="PF21307">
    <property type="entry name" value="Glyco_hydro_95_C"/>
    <property type="match status" value="1"/>
</dbReference>
<sequence length="858" mass="95878">MRATGIYITGIILCLCLSCQRKGEGMETPPLRLWYDHPAEAWEEALPVGNGRIGAMAFGGTDTVQLQLNEATLWSGGPRDTNNPGAKETLPEIRKALFEEDYVKGDELARKMMGPYSARYLTLGNLFLDNKPVGETTDYSRELDLNTAVARTTYTQGDVTYTREVFSSYPGQLLVMRIKADKPGSISFSTRFDNPMPHTIFAKEDNHIVLKGRCPSFVAHRPYEEKQVVYDDGEEAISYEVHLQARAEDGEVRSDSTGIRIHDASEVVLLLSVGTSFNGPHKSPVTEGKEPGAEAEKHLELAKGKTYAQLLQEHLKDYQGLFNRVELYLGMDSLAYDPTDVRLKRYTETGGHIDPQLTTLLYQYGRYLLIASSRKGGPPANLQGIWNDKMQPPWGSNYTVNINTEMNYWPSEPANLGECGSPLFDFIEELAENGRETAAVNYGAGGWTAHHNSDIWAISSPAGGADWGDPRAQPRWAIWPMSGGWFSRHLWEHYLYTGDKAFLEEKAYPLMKGAARFMLDWLVKDAQGRLVTNPSTSPENAFRVNGERTGSVSVASTMDMGIIRDLFNNTIRAAEVLRGDEAFAGELKSALQQLYPFQIGKYGQLQEWYKDWDDPDDAHRHLSHLYALHPAALISPRHTPELAAAARKSLLMRGDGGTGWSKAWKINWWARLKDGDHACTMLNKQLFLTREKEISVEDNSGGSYPNLFDAHPPFQIDGNFGVTSGITEMLMQSHEGEISLLPALPGMWKSGYIRGIKARGNFEVDMAWQDGMLREAKIRSGLGGNCRLHTAVPVKIKETEYWEATGPNSNPLLQTDSPPEFVNNSKTERTSMEMPEGYTIDFMTRAGKTYTVIPIKDE</sequence>
<dbReference type="Pfam" id="PF22124">
    <property type="entry name" value="Glyco_hydro_95_cat"/>
    <property type="match status" value="1"/>
</dbReference>
<dbReference type="InterPro" id="IPR012341">
    <property type="entry name" value="6hp_glycosidase-like_sf"/>
</dbReference>
<feature type="domain" description="Glycosyl hydrolase family 95 catalytic" evidence="3">
    <location>
        <begin position="307"/>
        <end position="730"/>
    </location>
</feature>
<dbReference type="Proteomes" id="UP000653730">
    <property type="component" value="Unassembled WGS sequence"/>
</dbReference>